<proteinExistence type="predicted"/>
<dbReference type="EMBL" id="CM042013">
    <property type="protein sequence ID" value="KAI3739141.1"/>
    <property type="molecule type" value="Genomic_DNA"/>
</dbReference>
<comment type="caution">
    <text evidence="1">The sequence shown here is derived from an EMBL/GenBank/DDBJ whole genome shotgun (WGS) entry which is preliminary data.</text>
</comment>
<evidence type="ECO:0000313" key="2">
    <source>
        <dbReference type="Proteomes" id="UP001055811"/>
    </source>
</evidence>
<reference evidence="2" key="1">
    <citation type="journal article" date="2022" name="Mol. Ecol. Resour.">
        <title>The genomes of chicory, endive, great burdock and yacon provide insights into Asteraceae palaeo-polyploidization history and plant inulin production.</title>
        <authorList>
            <person name="Fan W."/>
            <person name="Wang S."/>
            <person name="Wang H."/>
            <person name="Wang A."/>
            <person name="Jiang F."/>
            <person name="Liu H."/>
            <person name="Zhao H."/>
            <person name="Xu D."/>
            <person name="Zhang Y."/>
        </authorList>
    </citation>
    <scope>NUCLEOTIDE SEQUENCE [LARGE SCALE GENOMIC DNA]</scope>
    <source>
        <strain evidence="2">cv. Punajuju</strain>
    </source>
</reference>
<protein>
    <submittedName>
        <fullName evidence="1">Uncharacterized protein</fullName>
    </submittedName>
</protein>
<gene>
    <name evidence="1" type="ORF">L2E82_29536</name>
</gene>
<name>A0ACB9CY22_CICIN</name>
<sequence>MDTVIAKIEHALDIQTQTTKPKECTVNPNKGIILPISVCNVTVKIEKQNKAPPSMECKYKFRVHALVAPNGITENNITTRMFDKEENKVLDEFTLRAVYIPVLEDS</sequence>
<accession>A0ACB9CY22</accession>
<keyword evidence="2" id="KW-1185">Reference proteome</keyword>
<organism evidence="1 2">
    <name type="scientific">Cichorium intybus</name>
    <name type="common">Chicory</name>
    <dbReference type="NCBI Taxonomy" id="13427"/>
    <lineage>
        <taxon>Eukaryota</taxon>
        <taxon>Viridiplantae</taxon>
        <taxon>Streptophyta</taxon>
        <taxon>Embryophyta</taxon>
        <taxon>Tracheophyta</taxon>
        <taxon>Spermatophyta</taxon>
        <taxon>Magnoliopsida</taxon>
        <taxon>eudicotyledons</taxon>
        <taxon>Gunneridae</taxon>
        <taxon>Pentapetalae</taxon>
        <taxon>asterids</taxon>
        <taxon>campanulids</taxon>
        <taxon>Asterales</taxon>
        <taxon>Asteraceae</taxon>
        <taxon>Cichorioideae</taxon>
        <taxon>Cichorieae</taxon>
        <taxon>Cichoriinae</taxon>
        <taxon>Cichorium</taxon>
    </lineage>
</organism>
<evidence type="ECO:0000313" key="1">
    <source>
        <dbReference type="EMBL" id="KAI3739141.1"/>
    </source>
</evidence>
<reference evidence="1 2" key="2">
    <citation type="journal article" date="2022" name="Mol. Ecol. Resour.">
        <title>The genomes of chicory, endive, great burdock and yacon provide insights into Asteraceae paleo-polyploidization history and plant inulin production.</title>
        <authorList>
            <person name="Fan W."/>
            <person name="Wang S."/>
            <person name="Wang H."/>
            <person name="Wang A."/>
            <person name="Jiang F."/>
            <person name="Liu H."/>
            <person name="Zhao H."/>
            <person name="Xu D."/>
            <person name="Zhang Y."/>
        </authorList>
    </citation>
    <scope>NUCLEOTIDE SEQUENCE [LARGE SCALE GENOMIC DNA]</scope>
    <source>
        <strain evidence="2">cv. Punajuju</strain>
        <tissue evidence="1">Leaves</tissue>
    </source>
</reference>
<dbReference type="Proteomes" id="UP001055811">
    <property type="component" value="Linkage Group LG05"/>
</dbReference>